<dbReference type="Gene3D" id="1.10.150.130">
    <property type="match status" value="1"/>
</dbReference>
<protein>
    <submittedName>
        <fullName evidence="3">Phage integrase, N-terminal SAM-like domain</fullName>
    </submittedName>
</protein>
<dbReference type="GO" id="GO:0015074">
    <property type="term" value="P:DNA integration"/>
    <property type="evidence" value="ECO:0007669"/>
    <property type="project" value="InterPro"/>
</dbReference>
<dbReference type="AlphaFoldDB" id="A0A1M6TTY7"/>
<organism evidence="3 4">
    <name type="scientific">Halomonas caseinilytica</name>
    <dbReference type="NCBI Taxonomy" id="438744"/>
    <lineage>
        <taxon>Bacteria</taxon>
        <taxon>Pseudomonadati</taxon>
        <taxon>Pseudomonadota</taxon>
        <taxon>Gammaproteobacteria</taxon>
        <taxon>Oceanospirillales</taxon>
        <taxon>Halomonadaceae</taxon>
        <taxon>Halomonas</taxon>
    </lineage>
</organism>
<evidence type="ECO:0000256" key="1">
    <source>
        <dbReference type="ARBA" id="ARBA00023125"/>
    </source>
</evidence>
<name>A0A1M6TTY7_9GAMM</name>
<evidence type="ECO:0000313" key="3">
    <source>
        <dbReference type="EMBL" id="SHK60386.1"/>
    </source>
</evidence>
<keyword evidence="4" id="KW-1185">Reference proteome</keyword>
<accession>A0A1M6TTY7</accession>
<keyword evidence="1" id="KW-0238">DNA-binding</keyword>
<dbReference type="EMBL" id="FRAL01000004">
    <property type="protein sequence ID" value="SHK60386.1"/>
    <property type="molecule type" value="Genomic_DNA"/>
</dbReference>
<dbReference type="InterPro" id="IPR010998">
    <property type="entry name" value="Integrase_recombinase_N"/>
</dbReference>
<dbReference type="Proteomes" id="UP000184248">
    <property type="component" value="Unassembled WGS sequence"/>
</dbReference>
<dbReference type="Pfam" id="PF13495">
    <property type="entry name" value="Phage_int_SAM_4"/>
    <property type="match status" value="1"/>
</dbReference>
<sequence>MHTRPPKLMDQIKANMRVKRYSPRTEKTYCYWIRFFIRFHGVRHPVSMGESEVHAFLEHLAIQGHVGSYSKPGTECPRLSLSLCAGQRVCGCSWLSGMNRPGRSHATATYPARCNDNPAIFPR</sequence>
<evidence type="ECO:0000313" key="4">
    <source>
        <dbReference type="Proteomes" id="UP000184248"/>
    </source>
</evidence>
<dbReference type="InterPro" id="IPR004107">
    <property type="entry name" value="Integrase_SAM-like_N"/>
</dbReference>
<reference evidence="4" key="1">
    <citation type="submission" date="2016-11" db="EMBL/GenBank/DDBJ databases">
        <authorList>
            <person name="Varghese N."/>
            <person name="Submissions S."/>
        </authorList>
    </citation>
    <scope>NUCLEOTIDE SEQUENCE [LARGE SCALE GENOMIC DNA]</scope>
    <source>
        <strain evidence="4">ALO Sharm</strain>
    </source>
</reference>
<proteinExistence type="predicted"/>
<feature type="domain" description="Integrase SAM-like N-terminal" evidence="2">
    <location>
        <begin position="8"/>
        <end position="66"/>
    </location>
</feature>
<dbReference type="GO" id="GO:0003677">
    <property type="term" value="F:DNA binding"/>
    <property type="evidence" value="ECO:0007669"/>
    <property type="project" value="UniProtKB-KW"/>
</dbReference>
<gene>
    <name evidence="3" type="ORF">SAMN05192556_10452</name>
</gene>
<evidence type="ECO:0000259" key="2">
    <source>
        <dbReference type="Pfam" id="PF13495"/>
    </source>
</evidence>